<keyword evidence="1" id="KW-0812">Transmembrane</keyword>
<organism evidence="2 3">
    <name type="scientific">Thecamonas trahens ATCC 50062</name>
    <dbReference type="NCBI Taxonomy" id="461836"/>
    <lineage>
        <taxon>Eukaryota</taxon>
        <taxon>Apusozoa</taxon>
        <taxon>Apusomonadida</taxon>
        <taxon>Apusomonadidae</taxon>
        <taxon>Thecamonas</taxon>
    </lineage>
</organism>
<keyword evidence="1" id="KW-1133">Transmembrane helix</keyword>
<evidence type="ECO:0000313" key="3">
    <source>
        <dbReference type="Proteomes" id="UP000054408"/>
    </source>
</evidence>
<keyword evidence="1" id="KW-0472">Membrane</keyword>
<evidence type="ECO:0000313" key="2">
    <source>
        <dbReference type="EMBL" id="KNC49207.1"/>
    </source>
</evidence>
<protein>
    <recommendedName>
        <fullName evidence="4">Transmembrane protein</fullName>
    </recommendedName>
</protein>
<evidence type="ECO:0008006" key="4">
    <source>
        <dbReference type="Google" id="ProtNLM"/>
    </source>
</evidence>
<feature type="transmembrane region" description="Helical" evidence="1">
    <location>
        <begin position="132"/>
        <end position="152"/>
    </location>
</feature>
<evidence type="ECO:0000256" key="1">
    <source>
        <dbReference type="SAM" id="Phobius"/>
    </source>
</evidence>
<dbReference type="EMBL" id="GL349454">
    <property type="protein sequence ID" value="KNC49207.1"/>
    <property type="molecule type" value="Genomic_DNA"/>
</dbReference>
<feature type="transmembrane region" description="Helical" evidence="1">
    <location>
        <begin position="84"/>
        <end position="102"/>
    </location>
</feature>
<feature type="transmembrane region" description="Helical" evidence="1">
    <location>
        <begin position="173"/>
        <end position="194"/>
    </location>
</feature>
<gene>
    <name evidence="2" type="ORF">AMSG_05190</name>
</gene>
<name>A0A0L0DA13_THETB</name>
<reference evidence="2 3" key="1">
    <citation type="submission" date="2010-05" db="EMBL/GenBank/DDBJ databases">
        <title>The Genome Sequence of Thecamonas trahens ATCC 50062.</title>
        <authorList>
            <consortium name="The Broad Institute Genome Sequencing Platform"/>
            <person name="Russ C."/>
            <person name="Cuomo C."/>
            <person name="Shea T."/>
            <person name="Young S.K."/>
            <person name="Zeng Q."/>
            <person name="Koehrsen M."/>
            <person name="Haas B."/>
            <person name="Borodovsky M."/>
            <person name="Guigo R."/>
            <person name="Alvarado L."/>
            <person name="Berlin A."/>
            <person name="Bochicchio J."/>
            <person name="Borenstein D."/>
            <person name="Chapman S."/>
            <person name="Chen Z."/>
            <person name="Freedman E."/>
            <person name="Gellesch M."/>
            <person name="Goldberg J."/>
            <person name="Griggs A."/>
            <person name="Gujja S."/>
            <person name="Heilman E."/>
            <person name="Heiman D."/>
            <person name="Hepburn T."/>
            <person name="Howarth C."/>
            <person name="Jen D."/>
            <person name="Larson L."/>
            <person name="Mehta T."/>
            <person name="Park D."/>
            <person name="Pearson M."/>
            <person name="Roberts A."/>
            <person name="Saif S."/>
            <person name="Shenoy N."/>
            <person name="Sisk P."/>
            <person name="Stolte C."/>
            <person name="Sykes S."/>
            <person name="Thomson T."/>
            <person name="Walk T."/>
            <person name="White J."/>
            <person name="Yandava C."/>
            <person name="Burger G."/>
            <person name="Gray M.W."/>
            <person name="Holland P.W.H."/>
            <person name="King N."/>
            <person name="Lang F.B.F."/>
            <person name="Roger A.J."/>
            <person name="Ruiz-Trillo I."/>
            <person name="Lander E."/>
            <person name="Nusbaum C."/>
        </authorList>
    </citation>
    <scope>NUCLEOTIDE SEQUENCE [LARGE SCALE GENOMIC DNA]</scope>
    <source>
        <strain evidence="2 3">ATCC 50062</strain>
    </source>
</reference>
<dbReference type="Proteomes" id="UP000054408">
    <property type="component" value="Unassembled WGS sequence"/>
</dbReference>
<dbReference type="GeneID" id="25564653"/>
<dbReference type="AlphaFoldDB" id="A0A0L0DA13"/>
<feature type="transmembrane region" description="Helical" evidence="1">
    <location>
        <begin position="109"/>
        <end position="126"/>
    </location>
</feature>
<dbReference type="OMA" id="IHAYHIA"/>
<dbReference type="eggNOG" id="ENOG502SUJD">
    <property type="taxonomic scope" value="Eukaryota"/>
</dbReference>
<feature type="transmembrane region" description="Helical" evidence="1">
    <location>
        <begin position="200"/>
        <end position="221"/>
    </location>
</feature>
<keyword evidence="3" id="KW-1185">Reference proteome</keyword>
<feature type="transmembrane region" description="Helical" evidence="1">
    <location>
        <begin position="49"/>
        <end position="72"/>
    </location>
</feature>
<proteinExistence type="predicted"/>
<dbReference type="RefSeq" id="XP_013757930.1">
    <property type="nucleotide sequence ID" value="XM_013902476.1"/>
</dbReference>
<accession>A0A0L0DA13</accession>
<feature type="transmembrane region" description="Helical" evidence="1">
    <location>
        <begin position="20"/>
        <end position="42"/>
    </location>
</feature>
<sequence length="235" mass="25632">MMESLRGLTMATAMENEVVAFVVYSVLVLVVADAFVTFVLGVSPRARWYFVHAIGNGFVCATCIAPALTFLADPVDALRNPIRFDPSATIIAVIHAYHIALFKCSTADIVHHFLFVFIGTTVQVFYGGEYGGLAAVYHFAICGLPGGIDYFLSGLVDMGLVAKITRIRVAVELNMWLRSPLLIACATFALLWYTMSDKNAFTTVGAGLMVFISVGNSQYYARQVCLAAGRKYKID</sequence>